<reference evidence="2 3" key="1">
    <citation type="submission" date="2024-04" db="EMBL/GenBank/DDBJ databases">
        <title>Tritrichomonas musculus Genome.</title>
        <authorList>
            <person name="Alves-Ferreira E."/>
            <person name="Grigg M."/>
            <person name="Lorenzi H."/>
            <person name="Galac M."/>
        </authorList>
    </citation>
    <scope>NUCLEOTIDE SEQUENCE [LARGE SCALE GENOMIC DNA]</scope>
    <source>
        <strain evidence="2 3">EAF2021</strain>
    </source>
</reference>
<dbReference type="PANTHER" id="PTHR23092:SF15">
    <property type="entry name" value="INACTIVE NON-CANONICAL POLY(A) RNA POLYMERASE PROTEIN TRF4-2-RELATED"/>
    <property type="match status" value="1"/>
</dbReference>
<dbReference type="InterPro" id="IPR045862">
    <property type="entry name" value="Trf4-like"/>
</dbReference>
<evidence type="ECO:0000313" key="3">
    <source>
        <dbReference type="Proteomes" id="UP001470230"/>
    </source>
</evidence>
<name>A0ABR2LBY6_9EUKA</name>
<evidence type="ECO:0000313" key="2">
    <source>
        <dbReference type="EMBL" id="KAK8900603.1"/>
    </source>
</evidence>
<evidence type="ECO:0000259" key="1">
    <source>
        <dbReference type="Pfam" id="PF22600"/>
    </source>
</evidence>
<proteinExistence type="predicted"/>
<dbReference type="Gene3D" id="1.10.1410.10">
    <property type="match status" value="1"/>
</dbReference>
<organism evidence="2 3">
    <name type="scientific">Tritrichomonas musculus</name>
    <dbReference type="NCBI Taxonomy" id="1915356"/>
    <lineage>
        <taxon>Eukaryota</taxon>
        <taxon>Metamonada</taxon>
        <taxon>Parabasalia</taxon>
        <taxon>Tritrichomonadida</taxon>
        <taxon>Tritrichomonadidae</taxon>
        <taxon>Tritrichomonas</taxon>
    </lineage>
</organism>
<comment type="caution">
    <text evidence="2">The sequence shown here is derived from an EMBL/GenBank/DDBJ whole genome shotgun (WGS) entry which is preliminary data.</text>
</comment>
<dbReference type="Gene3D" id="3.30.460.10">
    <property type="entry name" value="Beta Polymerase, domain 2"/>
    <property type="match status" value="1"/>
</dbReference>
<keyword evidence="3" id="KW-1185">Reference proteome</keyword>
<dbReference type="InterPro" id="IPR054708">
    <property type="entry name" value="MTPAP-like_central"/>
</dbReference>
<dbReference type="Pfam" id="PF22600">
    <property type="entry name" value="MTPAP-like_central"/>
    <property type="match status" value="1"/>
</dbReference>
<accession>A0ABR2LBY6</accession>
<dbReference type="SUPFAM" id="SSF81301">
    <property type="entry name" value="Nucleotidyltransferase"/>
    <property type="match status" value="1"/>
</dbReference>
<sequence>MNENIYCSRCFNFGHTKSECHCELPSIDYFLKEIDNRISLILDQNKNFADSEDEFGPYQKLSDRSKLENVPINYASDFIKKYFPNQTEKTAKLQKLGEQLDQIYENHLKPTEKETYLRFWSIHKISKIIESLFEGSVCIPQGSSLNGTFLSNSDVDLLVFNIDKEKFEKLFKELETKISDKNGNLNEILFELKFYPRKRVSFIGCYDKETGIKYEIILGSVGGILCGQRMKNYFKKFEKIHLKKISVLFKSFINCIEGGKIFSGGFSSTMILQLCQFIAMRHESSSDNEIIESVSLFLEIIDFLSNVKNFEDIVICASSGKGEFFTRPIEIKGKPFLIMMDSTERNSFLMGNISEKTQFISDQSKAFLNAIQKVVSEKNDFSIESIFPGFSIDFHSNISDVDSDVNLSDSCIEKVKTITFEREFIEKGKSFLVMKKNDTEIKKFCIDFFRPESAVDFSMHADDGTETVLTALKYDSRYSITVDLIHELKTKESPGIIEKLNTEEFIKKFPSFDMGAISLHEFYINLKYAL</sequence>
<feature type="domain" description="Poly(A) RNA polymerase mitochondrial-like central palm" evidence="1">
    <location>
        <begin position="98"/>
        <end position="228"/>
    </location>
</feature>
<protein>
    <recommendedName>
        <fullName evidence="1">Poly(A) RNA polymerase mitochondrial-like central palm domain-containing protein</fullName>
    </recommendedName>
</protein>
<dbReference type="Proteomes" id="UP001470230">
    <property type="component" value="Unassembled WGS sequence"/>
</dbReference>
<dbReference type="InterPro" id="IPR043519">
    <property type="entry name" value="NT_sf"/>
</dbReference>
<dbReference type="PANTHER" id="PTHR23092">
    <property type="entry name" value="POLY(A) RNA POLYMERASE"/>
    <property type="match status" value="1"/>
</dbReference>
<gene>
    <name evidence="2" type="ORF">M9Y10_002932</name>
</gene>
<dbReference type="EMBL" id="JAPFFF010000001">
    <property type="protein sequence ID" value="KAK8900603.1"/>
    <property type="molecule type" value="Genomic_DNA"/>
</dbReference>